<dbReference type="InterPro" id="IPR011577">
    <property type="entry name" value="Cyt_b561_bac/Ni-Hgenase"/>
</dbReference>
<keyword evidence="7" id="KW-0479">Metal-binding</keyword>
<dbReference type="PANTHER" id="PTHR30485:SF1">
    <property type="entry name" value="CYTOCHROME YDHU-RELATED"/>
    <property type="match status" value="1"/>
</dbReference>
<dbReference type="SUPFAM" id="SSF81342">
    <property type="entry name" value="Transmembrane di-heme cytochromes"/>
    <property type="match status" value="1"/>
</dbReference>
<feature type="transmembrane region" description="Helical" evidence="12">
    <location>
        <begin position="121"/>
        <end position="141"/>
    </location>
</feature>
<evidence type="ECO:0000256" key="8">
    <source>
        <dbReference type="ARBA" id="ARBA00022982"/>
    </source>
</evidence>
<dbReference type="PRINTS" id="PR00161">
    <property type="entry name" value="NIHGNASECYTB"/>
</dbReference>
<feature type="domain" description="Cytochrome b561 bacterial/Ni-hydrogenase" evidence="13">
    <location>
        <begin position="2"/>
        <end position="194"/>
    </location>
</feature>
<reference evidence="14 15" key="1">
    <citation type="journal article" date="2014" name="Nature">
        <title>Sequential evolution of bacterial morphology by co-option of a developmental regulator.</title>
        <authorList>
            <person name="Jiang C."/>
            <person name="Brown P.J."/>
            <person name="Ducret A."/>
            <person name="Brun Y.V."/>
        </authorList>
    </citation>
    <scope>NUCLEOTIDE SEQUENCE [LARGE SCALE GENOMIC DNA]</scope>
    <source>
        <strain evidence="14 15">DSM 16100</strain>
    </source>
</reference>
<keyword evidence="4" id="KW-1003">Cell membrane</keyword>
<dbReference type="Gene3D" id="1.20.950.20">
    <property type="entry name" value="Transmembrane di-heme cytochromes, Chain C"/>
    <property type="match status" value="1"/>
</dbReference>
<evidence type="ECO:0000256" key="5">
    <source>
        <dbReference type="ARBA" id="ARBA00022617"/>
    </source>
</evidence>
<dbReference type="GO" id="GO:0005886">
    <property type="term" value="C:plasma membrane"/>
    <property type="evidence" value="ECO:0007669"/>
    <property type="project" value="UniProtKB-SubCell"/>
</dbReference>
<evidence type="ECO:0000256" key="12">
    <source>
        <dbReference type="SAM" id="Phobius"/>
    </source>
</evidence>
<evidence type="ECO:0000256" key="10">
    <source>
        <dbReference type="ARBA" id="ARBA00023004"/>
    </source>
</evidence>
<comment type="similarity">
    <text evidence="2">Belongs to the HupC/HyaC/HydC family.</text>
</comment>
<dbReference type="GO" id="GO:0009055">
    <property type="term" value="F:electron transfer activity"/>
    <property type="evidence" value="ECO:0007669"/>
    <property type="project" value="InterPro"/>
</dbReference>
<proteinExistence type="inferred from homology"/>
<keyword evidence="6 12" id="KW-0812">Transmembrane</keyword>
<organism evidence="14 15">
    <name type="scientific">Asticcacaulis benevestitus DSM 16100 = ATCC BAA-896</name>
    <dbReference type="NCBI Taxonomy" id="1121022"/>
    <lineage>
        <taxon>Bacteria</taxon>
        <taxon>Pseudomonadati</taxon>
        <taxon>Pseudomonadota</taxon>
        <taxon>Alphaproteobacteria</taxon>
        <taxon>Caulobacterales</taxon>
        <taxon>Caulobacteraceae</taxon>
        <taxon>Asticcacaulis</taxon>
    </lineage>
</organism>
<dbReference type="InterPro" id="IPR016174">
    <property type="entry name" value="Di-haem_cyt_TM"/>
</dbReference>
<keyword evidence="8" id="KW-0249">Electron transport</keyword>
<keyword evidence="3" id="KW-0813">Transport</keyword>
<evidence type="ECO:0000256" key="1">
    <source>
        <dbReference type="ARBA" id="ARBA00004651"/>
    </source>
</evidence>
<keyword evidence="5" id="KW-0349">Heme</keyword>
<dbReference type="EMBL" id="AWGB01000005">
    <property type="protein sequence ID" value="ESQ94160.1"/>
    <property type="molecule type" value="Genomic_DNA"/>
</dbReference>
<feature type="transmembrane region" description="Helical" evidence="12">
    <location>
        <begin position="57"/>
        <end position="80"/>
    </location>
</feature>
<evidence type="ECO:0000256" key="4">
    <source>
        <dbReference type="ARBA" id="ARBA00022475"/>
    </source>
</evidence>
<feature type="transmembrane region" description="Helical" evidence="12">
    <location>
        <begin position="7"/>
        <end position="25"/>
    </location>
</feature>
<comment type="subcellular location">
    <subcellularLocation>
        <location evidence="1">Cell membrane</location>
        <topology evidence="1">Multi-pass membrane protein</topology>
    </subcellularLocation>
</comment>
<dbReference type="GO" id="GO:0020037">
    <property type="term" value="F:heme binding"/>
    <property type="evidence" value="ECO:0007669"/>
    <property type="project" value="TreeGrafter"/>
</dbReference>
<keyword evidence="15" id="KW-1185">Reference proteome</keyword>
<dbReference type="InterPro" id="IPR051542">
    <property type="entry name" value="Hydrogenase_cytochrome"/>
</dbReference>
<name>V4Q8K4_9CAUL</name>
<dbReference type="InterPro" id="IPR000516">
    <property type="entry name" value="Ni-dep_Hydgase_cyt-B"/>
</dbReference>
<protein>
    <recommendedName>
        <fullName evidence="13">Cytochrome b561 bacterial/Ni-hydrogenase domain-containing protein</fullName>
    </recommendedName>
</protein>
<evidence type="ECO:0000313" key="14">
    <source>
        <dbReference type="EMBL" id="ESQ94160.1"/>
    </source>
</evidence>
<evidence type="ECO:0000256" key="3">
    <source>
        <dbReference type="ARBA" id="ARBA00022448"/>
    </source>
</evidence>
<sequence>MWLRIIHWSNAVAVVILIMSGWRIYNATRFLHLYIPGTNTRLFPNEWTLGGWLGGAIQWHFAAMWILMANAVLYLVLFLITKRSKQFLPVTPQGLWDDIRAFVNGRLSHADLRQYNAIQKLAYLFALADMIVLIASGLVLWKSVQFGWLRVLLGGYETARYIHFLAMTGLCAFIIVHVVMALLVPKTIKAMLWGR</sequence>
<dbReference type="Proteomes" id="UP000017837">
    <property type="component" value="Unassembled WGS sequence"/>
</dbReference>
<evidence type="ECO:0000256" key="11">
    <source>
        <dbReference type="ARBA" id="ARBA00023136"/>
    </source>
</evidence>
<dbReference type="eggNOG" id="COG4117">
    <property type="taxonomic scope" value="Bacteria"/>
</dbReference>
<dbReference type="PANTHER" id="PTHR30485">
    <property type="entry name" value="NI/FE-HYDROGENASE 1 B-TYPE CYTOCHROME SUBUNIT"/>
    <property type="match status" value="1"/>
</dbReference>
<dbReference type="Pfam" id="PF01292">
    <property type="entry name" value="Ni_hydr_CYTB"/>
    <property type="match status" value="1"/>
</dbReference>
<evidence type="ECO:0000256" key="7">
    <source>
        <dbReference type="ARBA" id="ARBA00022723"/>
    </source>
</evidence>
<keyword evidence="11 12" id="KW-0472">Membrane</keyword>
<keyword evidence="10" id="KW-0408">Iron</keyword>
<evidence type="ECO:0000256" key="9">
    <source>
        <dbReference type="ARBA" id="ARBA00022989"/>
    </source>
</evidence>
<evidence type="ECO:0000313" key="15">
    <source>
        <dbReference type="Proteomes" id="UP000017837"/>
    </source>
</evidence>
<dbReference type="GO" id="GO:0005506">
    <property type="term" value="F:iron ion binding"/>
    <property type="evidence" value="ECO:0007669"/>
    <property type="project" value="InterPro"/>
</dbReference>
<dbReference type="STRING" id="1121022.GCA_000376105_01677"/>
<comment type="caution">
    <text evidence="14">The sequence shown here is derived from an EMBL/GenBank/DDBJ whole genome shotgun (WGS) entry which is preliminary data.</text>
</comment>
<dbReference type="PATRIC" id="fig|1121022.4.peg.684"/>
<feature type="transmembrane region" description="Helical" evidence="12">
    <location>
        <begin position="161"/>
        <end position="185"/>
    </location>
</feature>
<accession>V4Q8K4</accession>
<evidence type="ECO:0000259" key="13">
    <source>
        <dbReference type="Pfam" id="PF01292"/>
    </source>
</evidence>
<dbReference type="GO" id="GO:0022904">
    <property type="term" value="P:respiratory electron transport chain"/>
    <property type="evidence" value="ECO:0007669"/>
    <property type="project" value="InterPro"/>
</dbReference>
<evidence type="ECO:0000256" key="2">
    <source>
        <dbReference type="ARBA" id="ARBA00008622"/>
    </source>
</evidence>
<evidence type="ECO:0000256" key="6">
    <source>
        <dbReference type="ARBA" id="ARBA00022692"/>
    </source>
</evidence>
<gene>
    <name evidence="14" type="ORF">ABENE_03450</name>
</gene>
<keyword evidence="9 12" id="KW-1133">Transmembrane helix</keyword>
<dbReference type="AlphaFoldDB" id="V4Q8K4"/>